<accession>A0A9P6LRN6</accession>
<reference evidence="1" key="1">
    <citation type="journal article" date="2020" name="Fungal Divers.">
        <title>Resolving the Mortierellaceae phylogeny through synthesis of multi-gene phylogenetics and phylogenomics.</title>
        <authorList>
            <person name="Vandepol N."/>
            <person name="Liber J."/>
            <person name="Desiro A."/>
            <person name="Na H."/>
            <person name="Kennedy M."/>
            <person name="Barry K."/>
            <person name="Grigoriev I.V."/>
            <person name="Miller A.N."/>
            <person name="O'Donnell K."/>
            <person name="Stajich J.E."/>
            <person name="Bonito G."/>
        </authorList>
    </citation>
    <scope>NUCLEOTIDE SEQUENCE</scope>
    <source>
        <strain evidence="1">MES-2147</strain>
    </source>
</reference>
<comment type="caution">
    <text evidence="1">The sequence shown here is derived from an EMBL/GenBank/DDBJ whole genome shotgun (WGS) entry which is preliminary data.</text>
</comment>
<organism evidence="1 2">
    <name type="scientific">Modicella reniformis</name>
    <dbReference type="NCBI Taxonomy" id="1440133"/>
    <lineage>
        <taxon>Eukaryota</taxon>
        <taxon>Fungi</taxon>
        <taxon>Fungi incertae sedis</taxon>
        <taxon>Mucoromycota</taxon>
        <taxon>Mortierellomycotina</taxon>
        <taxon>Mortierellomycetes</taxon>
        <taxon>Mortierellales</taxon>
        <taxon>Mortierellaceae</taxon>
        <taxon>Modicella</taxon>
    </lineage>
</organism>
<evidence type="ECO:0000313" key="2">
    <source>
        <dbReference type="Proteomes" id="UP000749646"/>
    </source>
</evidence>
<evidence type="ECO:0000313" key="1">
    <source>
        <dbReference type="EMBL" id="KAF9919542.1"/>
    </source>
</evidence>
<dbReference type="EMBL" id="JAAAHW010011497">
    <property type="protein sequence ID" value="KAF9919542.1"/>
    <property type="molecule type" value="Genomic_DNA"/>
</dbReference>
<gene>
    <name evidence="1" type="ORF">BGZ65_012046</name>
</gene>
<dbReference type="Proteomes" id="UP000749646">
    <property type="component" value="Unassembled WGS sequence"/>
</dbReference>
<protein>
    <submittedName>
        <fullName evidence="1">Uncharacterized protein</fullName>
    </submittedName>
</protein>
<keyword evidence="2" id="KW-1185">Reference proteome</keyword>
<dbReference type="OrthoDB" id="2430393at2759"/>
<name>A0A9P6LRN6_9FUNG</name>
<dbReference type="AlphaFoldDB" id="A0A9P6LRN6"/>
<feature type="non-terminal residue" evidence="1">
    <location>
        <position position="1"/>
    </location>
</feature>
<sequence length="107" mass="12705">HLKRLDLGFENRWPRSFVDNYISEIDGEEYMAYEGPTPDTLDLSLESGLYQLEALRDLEMFGFEAIDHRISKREVEWMARSWPKLKLVYGLAKDCLYKLEPDMKKEN</sequence>
<proteinExistence type="predicted"/>